<name>A0ABM5LMR8_THEM3</name>
<evidence type="ECO:0000313" key="3">
    <source>
        <dbReference type="EMBL" id="ADH59996.1"/>
    </source>
</evidence>
<dbReference type="InterPro" id="IPR036095">
    <property type="entry name" value="PTS_EIIB-like_sf"/>
</dbReference>
<dbReference type="SUPFAM" id="SSF52794">
    <property type="entry name" value="PTS system IIB component-like"/>
    <property type="match status" value="1"/>
</dbReference>
<accession>A0ABM5LMR8</accession>
<evidence type="ECO:0000313" key="4">
    <source>
        <dbReference type="Proteomes" id="UP000002064"/>
    </source>
</evidence>
<evidence type="ECO:0000256" key="1">
    <source>
        <dbReference type="ARBA" id="ARBA00022679"/>
    </source>
</evidence>
<gene>
    <name evidence="3" type="ordered locus">Tmath_0212</name>
</gene>
<protein>
    <submittedName>
        <fullName evidence="3">Phosphotransferase system lactose/cellobiose-specific IIB subunit</fullName>
    </submittedName>
</protein>
<dbReference type="Proteomes" id="UP000002064">
    <property type="component" value="Chromosome"/>
</dbReference>
<dbReference type="Gene3D" id="3.40.50.2300">
    <property type="match status" value="1"/>
</dbReference>
<dbReference type="Pfam" id="PF02302">
    <property type="entry name" value="PTS_IIB"/>
    <property type="match status" value="1"/>
</dbReference>
<feature type="domain" description="PTS EIIB type-2" evidence="2">
    <location>
        <begin position="10"/>
        <end position="103"/>
    </location>
</feature>
<evidence type="ECO:0000259" key="2">
    <source>
        <dbReference type="PROSITE" id="PS51099"/>
    </source>
</evidence>
<dbReference type="PROSITE" id="PS51099">
    <property type="entry name" value="PTS_EIIB_TYPE_2"/>
    <property type="match status" value="1"/>
</dbReference>
<sequence>METTEKNKKVRVLVVCADGVATSTVVFVSLREELEKRGIKAEFVQGRVMDVERMTKDGNFDFVVSTAGTSLDVEIPVISGVPFLTGIGREQVFNQILEIINKN</sequence>
<dbReference type="EMBL" id="CP002032">
    <property type="protein sequence ID" value="ADH59996.1"/>
    <property type="molecule type" value="Genomic_DNA"/>
</dbReference>
<dbReference type="InterPro" id="IPR013011">
    <property type="entry name" value="PTS_EIIB_2"/>
</dbReference>
<dbReference type="InterPro" id="IPR003501">
    <property type="entry name" value="PTS_EIIB_2/3"/>
</dbReference>
<keyword evidence="4" id="KW-1185">Reference proteome</keyword>
<proteinExistence type="predicted"/>
<organism evidence="3 4">
    <name type="scientific">Thermoanaerobacter mathranii subsp. mathranii (strain DSM 11426 / CCUG 53645 / CIP 108742 / A3)</name>
    <dbReference type="NCBI Taxonomy" id="583358"/>
    <lineage>
        <taxon>Bacteria</taxon>
        <taxon>Bacillati</taxon>
        <taxon>Bacillota</taxon>
        <taxon>Clostridia</taxon>
        <taxon>Thermoanaerobacterales</taxon>
        <taxon>Thermoanaerobacteraceae</taxon>
        <taxon>Thermoanaerobacter</taxon>
    </lineage>
</organism>
<dbReference type="CDD" id="cd05566">
    <property type="entry name" value="PTS_IIB_galactitol"/>
    <property type="match status" value="1"/>
</dbReference>
<keyword evidence="1" id="KW-0808">Transferase</keyword>
<dbReference type="RefSeq" id="WP_013149647.1">
    <property type="nucleotide sequence ID" value="NC_014209.1"/>
</dbReference>
<reference evidence="3 4" key="1">
    <citation type="submission" date="2010-05" db="EMBL/GenBank/DDBJ databases">
        <title>Complete sequence of Thermoanaerobacter mathranii subsp. mathranii mathranii str. A3.</title>
        <authorList>
            <consortium name="US DOE Joint Genome Institute"/>
            <person name="Lucas S."/>
            <person name="Copeland A."/>
            <person name="Lapidus A."/>
            <person name="Cheng J.-F."/>
            <person name="Bruce D."/>
            <person name="Goodwin L."/>
            <person name="Pitluck S."/>
            <person name="Held B."/>
            <person name="Detter J.C."/>
            <person name="Han C."/>
            <person name="Tapia R."/>
            <person name="Land M."/>
            <person name="Hauser L."/>
            <person name="Kyrpides N."/>
            <person name="Mikhailova N."/>
            <person name="Zhou J."/>
            <person name="Hemme C."/>
            <person name="Woyke T."/>
        </authorList>
    </citation>
    <scope>NUCLEOTIDE SEQUENCE [LARGE SCALE GENOMIC DNA]</scope>
    <source>
        <strain evidence="3 4">A3</strain>
    </source>
</reference>